<keyword evidence="1" id="KW-0808">Transferase</keyword>
<gene>
    <name evidence="1" type="primary">STE11</name>
    <name evidence="1" type="ORF">M8818_006391</name>
</gene>
<reference evidence="1" key="1">
    <citation type="submission" date="2024-02" db="EMBL/GenBank/DDBJ databases">
        <title>Metagenome Assembled Genome of Zalaria obscura JY119.</title>
        <authorList>
            <person name="Vighnesh L."/>
            <person name="Jagadeeshwari U."/>
            <person name="Venkata Ramana C."/>
            <person name="Sasikala C."/>
        </authorList>
    </citation>
    <scope>NUCLEOTIDE SEQUENCE</scope>
    <source>
        <strain evidence="1">JY119</strain>
    </source>
</reference>
<proteinExistence type="predicted"/>
<comment type="caution">
    <text evidence="1">The sequence shown here is derived from an EMBL/GenBank/DDBJ whole genome shotgun (WGS) entry which is preliminary data.</text>
</comment>
<dbReference type="Proteomes" id="UP001320706">
    <property type="component" value="Unassembled WGS sequence"/>
</dbReference>
<name>A0ACC3SA14_9PEZI</name>
<sequence>MLASKSPYPAPGAGSVYNKDVYRSNVGNFASPTESEFSETYEASDSVRSWDEAKVSEWLRSINCAQYVDLFRRNNINGENLIEIDMATLKEMGVKKIGDRVRIGTQAKNFRISVSKRSSKRSSNRQSLALLDNNSSYTPPSSGSPRPLHSARPTTTSRADKRMSRRLNDSDFNYSLMKSSSRPSSPLVDQENRPSRAQRYGGLSPSESGIREQSSSYFGGKGSAEGSQTSRYPGSSRLGSAPAETPQTARFAGHIKSSPSTDNFATYSSPLPADKPLVRVIYDSGRSSVVNIEGCKSAEEIILKTLKKGSLNEAHFKSYYFWVLEGTEPDPTFCRRLGDGELVRFCNDRIRSERGRLMLRKIHAGEPEGEQLRMAAKIAEQQAPEQAANEAQPIQKTKSQMKIEKLTGEQMPLPLAPVSYPMSPASQAERERQSYFVSEPAHRSLSSASTASARARKLKDFYGARPPTELITQDLTSYFPDVRKEEMDKTVRMSIRRSRRMSRAMSRLSVASNFSFASSLKDAPPLPTIADSWLTGATGGRNSSLRPLSIVRLGRPQSGYRDSIASTVLEPLDEEGTMEPDRKSYVSFSADSGSDSNTTNNVNVTDPEGNTIMQSYFDDTTSSPGGTEHGGSLNARLSQVLAEDSDEDDEELMDYLEKDSWDNIKYMKGAMIGQGSFGTVYLALHALTGELMALKQVEMPSSSGTHLDAKKNNMVEALKREIGLLRELKHPNIVQYLGSNSDEQHLNIFLEYVAGGSVATMLVNYGSLNEVLIANFVRQILNGLAYLHSKDIIHRDIKGANILVDNHGSVKISDFGISKRLDPSSLGPANPLKRGGPRVSLQGSVFWMAPEVVKQTAYTRKADIWSLGCLIVEMFTGSHPHPNCTQLQAIFKIGGSGGEGARPDIPDQASESARVFLERTFEIEHERRPSAEELLGQELKLAKLRHDPKTLPRSSRSTAANKPSAGRSRSQSFLKPSKSSTRLNANGVFVPRSAAKQFKATTTAFKEEVDDTRKGRPEDQALWTDAIVRGMNPKMLFPYEEPSQRPQTAHVDAMVDDGEEIAPLEMAVGRGCMAKKGDTDRDRDRDLKQHRRTSLASPFSRLVTTNARKIRPLSTAFEHLTITSDHRFDYDGDAQIPEENPYARHPNHHCDDTDVHDRETKPPRPALGPRDRHDWSQASQTDIAAFHRLHLLHRKKDDSPVSDPARRGSAPDRFTAAQSRNRPAGSGGEGRPRQRSHGDLLAAETMVAEAVRLVKEGERGKEGMREGMKEKEMEKVRRRSSIFGLLKRHLA</sequence>
<evidence type="ECO:0000313" key="1">
    <source>
        <dbReference type="EMBL" id="KAK8198524.1"/>
    </source>
</evidence>
<keyword evidence="2" id="KW-1185">Reference proteome</keyword>
<accession>A0ACC3SA14</accession>
<dbReference type="EMBL" id="JAMKPW020000040">
    <property type="protein sequence ID" value="KAK8198524.1"/>
    <property type="molecule type" value="Genomic_DNA"/>
</dbReference>
<dbReference type="EC" id="2.7.11.25" evidence="1"/>
<protein>
    <submittedName>
        <fullName evidence="1">ATP binding</fullName>
        <ecNumber evidence="1">2.7.11.25</ecNumber>
    </submittedName>
</protein>
<evidence type="ECO:0000313" key="2">
    <source>
        <dbReference type="Proteomes" id="UP001320706"/>
    </source>
</evidence>
<organism evidence="1 2">
    <name type="scientific">Zalaria obscura</name>
    <dbReference type="NCBI Taxonomy" id="2024903"/>
    <lineage>
        <taxon>Eukaryota</taxon>
        <taxon>Fungi</taxon>
        <taxon>Dikarya</taxon>
        <taxon>Ascomycota</taxon>
        <taxon>Pezizomycotina</taxon>
        <taxon>Dothideomycetes</taxon>
        <taxon>Dothideomycetidae</taxon>
        <taxon>Dothideales</taxon>
        <taxon>Zalariaceae</taxon>
        <taxon>Zalaria</taxon>
    </lineage>
</organism>